<sequence>MNICIVTKFDCTYEEFTAMLAEVGDDVRRCTSAWEVTKLNDKMAVGLLNVTDMEGLQSVMSSPKVQEWNVENNAVADVYSLEKIS</sequence>
<reference evidence="2" key="1">
    <citation type="submission" date="2017-09" db="EMBL/GenBank/DDBJ databases">
        <title>The Reconstruction of 2,631 Draft Metagenome-Assembled Genomes from the Global Oceans.</title>
        <authorList>
            <person name="Tully B.J."/>
            <person name="Graham E.D."/>
            <person name="Heidelberg J.F."/>
        </authorList>
    </citation>
    <scope>NUCLEOTIDE SEQUENCE [LARGE SCALE GENOMIC DNA]</scope>
</reference>
<comment type="caution">
    <text evidence="1">The sequence shown here is derived from an EMBL/GenBank/DDBJ whole genome shotgun (WGS) entry which is preliminary data.</text>
</comment>
<dbReference type="Proteomes" id="UP000226525">
    <property type="component" value="Unassembled WGS sequence"/>
</dbReference>
<dbReference type="AlphaFoldDB" id="A0A2D6YLM6"/>
<gene>
    <name evidence="1" type="ORF">CMN54_11780</name>
</gene>
<proteinExistence type="predicted"/>
<evidence type="ECO:0000313" key="1">
    <source>
        <dbReference type="EMBL" id="MAH64096.1"/>
    </source>
</evidence>
<protein>
    <submittedName>
        <fullName evidence="1">Uncharacterized protein</fullName>
    </submittedName>
</protein>
<accession>A0A2D6YLM6</accession>
<evidence type="ECO:0000313" key="2">
    <source>
        <dbReference type="Proteomes" id="UP000226525"/>
    </source>
</evidence>
<name>A0A2D6YLM6_9DELT</name>
<dbReference type="EMBL" id="NZEX01000134">
    <property type="protein sequence ID" value="MAH64096.1"/>
    <property type="molecule type" value="Genomic_DNA"/>
</dbReference>
<organism evidence="1 2">
    <name type="scientific">SAR324 cluster bacterium</name>
    <dbReference type="NCBI Taxonomy" id="2024889"/>
    <lineage>
        <taxon>Bacteria</taxon>
        <taxon>Deltaproteobacteria</taxon>
        <taxon>SAR324 cluster</taxon>
    </lineage>
</organism>